<dbReference type="SUPFAM" id="SSF53335">
    <property type="entry name" value="S-adenosyl-L-methionine-dependent methyltransferases"/>
    <property type="match status" value="1"/>
</dbReference>
<dbReference type="GO" id="GO:0008170">
    <property type="term" value="F:N-methyltransferase activity"/>
    <property type="evidence" value="ECO:0007669"/>
    <property type="project" value="InterPro"/>
</dbReference>
<comment type="caution">
    <text evidence="4">The sequence shown here is derived from an EMBL/GenBank/DDBJ whole genome shotgun (WGS) entry which is preliminary data.</text>
</comment>
<keyword evidence="1" id="KW-0489">Methyltransferase</keyword>
<feature type="domain" description="DNA methylase N-4/N-6" evidence="3">
    <location>
        <begin position="4"/>
        <end position="182"/>
    </location>
</feature>
<sequence>MEKDEYLLWTRDWINQCYRVLADNGSIYIMGHPRFIPYIMPILDDRFYFINQIIYYYTDGMPEKKCFAKRYECILYYRKDRDNFIFNLDDIRVDAIRYDKHSHPIGKNPGDVWQIHRVRWNSKERISLPNGKIAHVSQKPIKLLKRIILASSNEGDIVLDPFLGTGTTSAAAVELNRNSIGI</sequence>
<dbReference type="PRINTS" id="PR00508">
    <property type="entry name" value="S21N4MTFRASE"/>
</dbReference>
<evidence type="ECO:0000259" key="3">
    <source>
        <dbReference type="Pfam" id="PF01555"/>
    </source>
</evidence>
<dbReference type="InterPro" id="IPR001091">
    <property type="entry name" value="RM_Methyltransferase"/>
</dbReference>
<organism evidence="4">
    <name type="scientific">marine sediment metagenome</name>
    <dbReference type="NCBI Taxonomy" id="412755"/>
    <lineage>
        <taxon>unclassified sequences</taxon>
        <taxon>metagenomes</taxon>
        <taxon>ecological metagenomes</taxon>
    </lineage>
</organism>
<evidence type="ECO:0000256" key="1">
    <source>
        <dbReference type="ARBA" id="ARBA00022603"/>
    </source>
</evidence>
<proteinExistence type="predicted"/>
<evidence type="ECO:0000313" key="4">
    <source>
        <dbReference type="EMBL" id="GAH85497.1"/>
    </source>
</evidence>
<dbReference type="InterPro" id="IPR029063">
    <property type="entry name" value="SAM-dependent_MTases_sf"/>
</dbReference>
<evidence type="ECO:0000256" key="2">
    <source>
        <dbReference type="ARBA" id="ARBA00022679"/>
    </source>
</evidence>
<feature type="non-terminal residue" evidence="4">
    <location>
        <position position="182"/>
    </location>
</feature>
<name>X1IUY4_9ZZZZ</name>
<dbReference type="EMBL" id="BARU01043826">
    <property type="protein sequence ID" value="GAH85497.1"/>
    <property type="molecule type" value="Genomic_DNA"/>
</dbReference>
<gene>
    <name evidence="4" type="ORF">S03H2_67026</name>
</gene>
<dbReference type="Pfam" id="PF01555">
    <property type="entry name" value="N6_N4_Mtase"/>
    <property type="match status" value="1"/>
</dbReference>
<dbReference type="Gene3D" id="3.40.50.150">
    <property type="entry name" value="Vaccinia Virus protein VP39"/>
    <property type="match status" value="1"/>
</dbReference>
<dbReference type="InterPro" id="IPR002941">
    <property type="entry name" value="DNA_methylase_N4/N6"/>
</dbReference>
<protein>
    <recommendedName>
        <fullName evidence="3">DNA methylase N-4/N-6 domain-containing protein</fullName>
    </recommendedName>
</protein>
<dbReference type="GO" id="GO:0032259">
    <property type="term" value="P:methylation"/>
    <property type="evidence" value="ECO:0007669"/>
    <property type="project" value="UniProtKB-KW"/>
</dbReference>
<reference evidence="4" key="1">
    <citation type="journal article" date="2014" name="Front. Microbiol.">
        <title>High frequency of phylogenetically diverse reductive dehalogenase-homologous genes in deep subseafloor sedimentary metagenomes.</title>
        <authorList>
            <person name="Kawai M."/>
            <person name="Futagami T."/>
            <person name="Toyoda A."/>
            <person name="Takaki Y."/>
            <person name="Nishi S."/>
            <person name="Hori S."/>
            <person name="Arai W."/>
            <person name="Tsubouchi T."/>
            <person name="Morono Y."/>
            <person name="Uchiyama I."/>
            <person name="Ito T."/>
            <person name="Fujiyama A."/>
            <person name="Inagaki F."/>
            <person name="Takami H."/>
        </authorList>
    </citation>
    <scope>NUCLEOTIDE SEQUENCE</scope>
    <source>
        <strain evidence="4">Expedition CK06-06</strain>
    </source>
</reference>
<dbReference type="GO" id="GO:0003677">
    <property type="term" value="F:DNA binding"/>
    <property type="evidence" value="ECO:0007669"/>
    <property type="project" value="InterPro"/>
</dbReference>
<accession>X1IUY4</accession>
<dbReference type="AlphaFoldDB" id="X1IUY4"/>
<keyword evidence="2" id="KW-0808">Transferase</keyword>